<keyword evidence="1" id="KW-0472">Membrane</keyword>
<evidence type="ECO:0000313" key="2">
    <source>
        <dbReference type="EMBL" id="MBA0705910.1"/>
    </source>
</evidence>
<dbReference type="EMBL" id="JABEZV010000002">
    <property type="protein sequence ID" value="MBA0705910.1"/>
    <property type="molecule type" value="Genomic_DNA"/>
</dbReference>
<reference evidence="2 3" key="1">
    <citation type="journal article" date="2019" name="Genome Biol. Evol.">
        <title>Insights into the evolution of the New World diploid cottons (Gossypium, subgenus Houzingenia) based on genome sequencing.</title>
        <authorList>
            <person name="Grover C.E."/>
            <person name="Arick M.A. 2nd"/>
            <person name="Thrash A."/>
            <person name="Conover J.L."/>
            <person name="Sanders W.S."/>
            <person name="Peterson D.G."/>
            <person name="Frelichowski J.E."/>
            <person name="Scheffler J.A."/>
            <person name="Scheffler B.E."/>
            <person name="Wendel J.F."/>
        </authorList>
    </citation>
    <scope>NUCLEOTIDE SEQUENCE [LARGE SCALE GENOMIC DNA]</scope>
    <source>
        <strain evidence="2">4</strain>
        <tissue evidence="2">Leaf</tissue>
    </source>
</reference>
<dbReference type="AlphaFoldDB" id="A0A7J8Z2U5"/>
<feature type="transmembrane region" description="Helical" evidence="1">
    <location>
        <begin position="7"/>
        <end position="24"/>
    </location>
</feature>
<feature type="transmembrane region" description="Helical" evidence="1">
    <location>
        <begin position="44"/>
        <end position="62"/>
    </location>
</feature>
<proteinExistence type="predicted"/>
<protein>
    <submittedName>
        <fullName evidence="2">Uncharacterized protein</fullName>
    </submittedName>
</protein>
<name>A0A7J8Z2U5_9ROSI</name>
<gene>
    <name evidence="2" type="ORF">Golax_018059</name>
</gene>
<keyword evidence="1" id="KW-1133">Transmembrane helix</keyword>
<keyword evidence="3" id="KW-1185">Reference proteome</keyword>
<keyword evidence="1" id="KW-0812">Transmembrane</keyword>
<sequence length="80" mass="9635">MDLHNRILYLIFTWIVASTNKHFGFRHTDYWMWYYFRTNHPLNLASIIFLNLLEIVRLLCLATKPYVTVCSPLISFILLE</sequence>
<organism evidence="2 3">
    <name type="scientific">Gossypium laxum</name>
    <dbReference type="NCBI Taxonomy" id="34288"/>
    <lineage>
        <taxon>Eukaryota</taxon>
        <taxon>Viridiplantae</taxon>
        <taxon>Streptophyta</taxon>
        <taxon>Embryophyta</taxon>
        <taxon>Tracheophyta</taxon>
        <taxon>Spermatophyta</taxon>
        <taxon>Magnoliopsida</taxon>
        <taxon>eudicotyledons</taxon>
        <taxon>Gunneridae</taxon>
        <taxon>Pentapetalae</taxon>
        <taxon>rosids</taxon>
        <taxon>malvids</taxon>
        <taxon>Malvales</taxon>
        <taxon>Malvaceae</taxon>
        <taxon>Malvoideae</taxon>
        <taxon>Gossypium</taxon>
    </lineage>
</organism>
<dbReference type="Proteomes" id="UP000593574">
    <property type="component" value="Unassembled WGS sequence"/>
</dbReference>
<evidence type="ECO:0000313" key="3">
    <source>
        <dbReference type="Proteomes" id="UP000593574"/>
    </source>
</evidence>
<evidence type="ECO:0000256" key="1">
    <source>
        <dbReference type="SAM" id="Phobius"/>
    </source>
</evidence>
<comment type="caution">
    <text evidence="2">The sequence shown here is derived from an EMBL/GenBank/DDBJ whole genome shotgun (WGS) entry which is preliminary data.</text>
</comment>
<accession>A0A7J8Z2U5</accession>